<dbReference type="InterPro" id="IPR047928">
    <property type="entry name" value="Perm_prefix_1"/>
</dbReference>
<dbReference type="InterPro" id="IPR017800">
    <property type="entry name" value="ADOP"/>
</dbReference>
<protein>
    <submittedName>
        <fullName evidence="10">Efflux ABC transporter, permease protein</fullName>
    </submittedName>
</protein>
<keyword evidence="2" id="KW-1003">Cell membrane</keyword>
<dbReference type="OrthoDB" id="101889at2"/>
<feature type="transmembrane region" description="Helical" evidence="7">
    <location>
        <begin position="450"/>
        <end position="473"/>
    </location>
</feature>
<evidence type="ECO:0000259" key="9">
    <source>
        <dbReference type="Pfam" id="PF12704"/>
    </source>
</evidence>
<dbReference type="NCBIfam" id="TIGR03434">
    <property type="entry name" value="ADOP"/>
    <property type="match status" value="1"/>
</dbReference>
<dbReference type="InterPro" id="IPR003838">
    <property type="entry name" value="ABC3_permease_C"/>
</dbReference>
<dbReference type="STRING" id="240015.ACP_3514"/>
<evidence type="ECO:0000256" key="2">
    <source>
        <dbReference type="ARBA" id="ARBA00022475"/>
    </source>
</evidence>
<dbReference type="Proteomes" id="UP000002207">
    <property type="component" value="Chromosome"/>
</dbReference>
<feature type="transmembrane region" description="Helical" evidence="7">
    <location>
        <begin position="407"/>
        <end position="430"/>
    </location>
</feature>
<comment type="subcellular location">
    <subcellularLocation>
        <location evidence="1">Cell membrane</location>
        <topology evidence="1">Multi-pass membrane protein</topology>
    </subcellularLocation>
</comment>
<dbReference type="eggNOG" id="COG0577">
    <property type="taxonomic scope" value="Bacteria"/>
</dbReference>
<dbReference type="InterPro" id="IPR050250">
    <property type="entry name" value="Macrolide_Exporter_MacB"/>
</dbReference>
<evidence type="ECO:0000313" key="10">
    <source>
        <dbReference type="EMBL" id="ACO33001.1"/>
    </source>
</evidence>
<keyword evidence="5 7" id="KW-0472">Membrane</keyword>
<evidence type="ECO:0000259" key="8">
    <source>
        <dbReference type="Pfam" id="PF02687"/>
    </source>
</evidence>
<feature type="domain" description="MacB-like periplasmic core" evidence="9">
    <location>
        <begin position="505"/>
        <end position="738"/>
    </location>
</feature>
<dbReference type="RefSeq" id="WP_015898541.1">
    <property type="nucleotide sequence ID" value="NC_012483.1"/>
</dbReference>
<keyword evidence="4 7" id="KW-1133">Transmembrane helix</keyword>
<evidence type="ECO:0000256" key="5">
    <source>
        <dbReference type="ARBA" id="ARBA00023136"/>
    </source>
</evidence>
<accession>C1F743</accession>
<dbReference type="PANTHER" id="PTHR30572">
    <property type="entry name" value="MEMBRANE COMPONENT OF TRANSPORTER-RELATED"/>
    <property type="match status" value="1"/>
</dbReference>
<evidence type="ECO:0000256" key="3">
    <source>
        <dbReference type="ARBA" id="ARBA00022692"/>
    </source>
</evidence>
<feature type="transmembrane region" description="Helical" evidence="7">
    <location>
        <begin position="96"/>
        <end position="118"/>
    </location>
</feature>
<feature type="transmembrane region" description="Helical" evidence="7">
    <location>
        <begin position="352"/>
        <end position="376"/>
    </location>
</feature>
<feature type="domain" description="ABC3 transporter permease C-terminal" evidence="8">
    <location>
        <begin position="774"/>
        <end position="885"/>
    </location>
</feature>
<dbReference type="PANTHER" id="PTHR30572:SF4">
    <property type="entry name" value="ABC TRANSPORTER PERMEASE YTRF"/>
    <property type="match status" value="1"/>
</dbReference>
<sequence length="893" mass="97311">MSIWRHAARGLGGLLRRRMRNQEITEEIGQYFEEAAADWRARGLSEEEARRAARLECGNPVVAAEQVQSYGWENGVRTFLSDLRFAARQLCRNPGFAVISAITLALGIGASTAIFSAVNPILFKPLPYPHPGRILTIWNEYEGARSDIAFGIFRELQQRSHSFETMAIFEPWQPALTGGTEPERLDGQSVSAGFFHVLGVAPALGRDFRASEEGPNGSKVVILSNRLWQNLFHGDSAILGRQIKLDGDNYTVIGVMPRGFEDVLSPSAELWTPTQYDQQQITRDFNSWEWGNHLRMVGRLKPGVARARAISELDQIAHTPLPQFPRPRWASLDHGLIIDSLQKDVAHTVRPALLAVLGAVILLLVIACVNVVNLLLARSGQRFGEFALRGALGASKRRILRQLVTESMLLSVLGGVLGIAAAFGGVRIIVALSPADLPRLDAIHLDLPAYLFAFAITTMIGLVAGVVPTLHISRNDMHTGLRQSSSRIAGSHLWTRRLLVVTEVALALVLLVSAGLLLRSMEQLLRVNPGFQSSHLLTMQVATSGHEFDNLPSAPEAGDRARRRFFEQALDAVRRVPGVQKAAFTSFLPLSDDPTAIGTYGAQFEDQGSQSGYNVFRYAVSPGYCLAMGIPLLQGRLLDEHDTANAPQAVLISASLARRHFGSRNPLGSRLHVGPRNRPWYSVVGVVGDVKQTSLAIDQEDAVYIPEEQTWYADDTLSFVIRARGNPAALIPAVKAAIWSVNKNQPIVRIMTMDRMMTTAEAERRFILIIFEAFGVAALILAAVGLYGVLSGSVTERTREIGIRAALGASHRDILGLIVRDGMQLTAFGVAIGLCGTAASARVMNSLLFGTSPFDPLAWAGTTALLMIVAAIACCVPAWRAARVDPSITLRSE</sequence>
<dbReference type="AlphaFoldDB" id="C1F743"/>
<dbReference type="GO" id="GO:0005886">
    <property type="term" value="C:plasma membrane"/>
    <property type="evidence" value="ECO:0007669"/>
    <property type="project" value="UniProtKB-SubCell"/>
</dbReference>
<evidence type="ECO:0000256" key="4">
    <source>
        <dbReference type="ARBA" id="ARBA00022989"/>
    </source>
</evidence>
<evidence type="ECO:0000256" key="1">
    <source>
        <dbReference type="ARBA" id="ARBA00004651"/>
    </source>
</evidence>
<feature type="transmembrane region" description="Helical" evidence="7">
    <location>
        <begin position="825"/>
        <end position="845"/>
    </location>
</feature>
<dbReference type="NCBIfam" id="NF038403">
    <property type="entry name" value="perm_prefix_1"/>
    <property type="match status" value="1"/>
</dbReference>
<dbReference type="Pfam" id="PF12704">
    <property type="entry name" value="MacB_PCD"/>
    <property type="match status" value="2"/>
</dbReference>
<dbReference type="EMBL" id="CP001472">
    <property type="protein sequence ID" value="ACO33001.1"/>
    <property type="molecule type" value="Genomic_DNA"/>
</dbReference>
<dbReference type="GO" id="GO:0022857">
    <property type="term" value="F:transmembrane transporter activity"/>
    <property type="evidence" value="ECO:0007669"/>
    <property type="project" value="TreeGrafter"/>
</dbReference>
<keyword evidence="3 7" id="KW-0812">Transmembrane</keyword>
<dbReference type="KEGG" id="aca:ACP_3514"/>
<gene>
    <name evidence="10" type="ordered locus">ACP_3514</name>
</gene>
<evidence type="ECO:0000313" key="11">
    <source>
        <dbReference type="Proteomes" id="UP000002207"/>
    </source>
</evidence>
<dbReference type="InterPro" id="IPR025857">
    <property type="entry name" value="MacB_PCD"/>
</dbReference>
<keyword evidence="11" id="KW-1185">Reference proteome</keyword>
<dbReference type="InParanoid" id="C1F743"/>
<evidence type="ECO:0000256" key="6">
    <source>
        <dbReference type="ARBA" id="ARBA00038076"/>
    </source>
</evidence>
<feature type="transmembrane region" description="Helical" evidence="7">
    <location>
        <begin position="857"/>
        <end position="879"/>
    </location>
</feature>
<evidence type="ECO:0000256" key="7">
    <source>
        <dbReference type="SAM" id="Phobius"/>
    </source>
</evidence>
<dbReference type="HOGENOM" id="CLU_009433_1_0_0"/>
<feature type="domain" description="MacB-like periplasmic core" evidence="9">
    <location>
        <begin position="98"/>
        <end position="315"/>
    </location>
</feature>
<name>C1F743_ACIC5</name>
<reference evidence="10 11" key="1">
    <citation type="journal article" date="2009" name="Appl. Environ. Microbiol.">
        <title>Three genomes from the phylum Acidobacteria provide insight into the lifestyles of these microorganisms in soils.</title>
        <authorList>
            <person name="Ward N.L."/>
            <person name="Challacombe J.F."/>
            <person name="Janssen P.H."/>
            <person name="Henrissat B."/>
            <person name="Coutinho P.M."/>
            <person name="Wu M."/>
            <person name="Xie G."/>
            <person name="Haft D.H."/>
            <person name="Sait M."/>
            <person name="Badger J."/>
            <person name="Barabote R.D."/>
            <person name="Bradley B."/>
            <person name="Brettin T.S."/>
            <person name="Brinkac L.M."/>
            <person name="Bruce D."/>
            <person name="Creasy T."/>
            <person name="Daugherty S.C."/>
            <person name="Davidsen T.M."/>
            <person name="DeBoy R.T."/>
            <person name="Detter J.C."/>
            <person name="Dodson R.J."/>
            <person name="Durkin A.S."/>
            <person name="Ganapathy A."/>
            <person name="Gwinn-Giglio M."/>
            <person name="Han C.S."/>
            <person name="Khouri H."/>
            <person name="Kiss H."/>
            <person name="Kothari S.P."/>
            <person name="Madupu R."/>
            <person name="Nelson K.E."/>
            <person name="Nelson W.C."/>
            <person name="Paulsen I."/>
            <person name="Penn K."/>
            <person name="Ren Q."/>
            <person name="Rosovitz M.J."/>
            <person name="Selengut J.D."/>
            <person name="Shrivastava S."/>
            <person name="Sullivan S.A."/>
            <person name="Tapia R."/>
            <person name="Thompson L.S."/>
            <person name="Watkins K.L."/>
            <person name="Yang Q."/>
            <person name="Yu C."/>
            <person name="Zafar N."/>
            <person name="Zhou L."/>
            <person name="Kuske C.R."/>
        </authorList>
    </citation>
    <scope>NUCLEOTIDE SEQUENCE [LARGE SCALE GENOMIC DNA]</scope>
    <source>
        <strain evidence="11">ATCC 51196 / DSM 11244 / BCRC 80197 / JCM 7670 / NBRC 15755 / NCIMB 13165 / 161</strain>
    </source>
</reference>
<feature type="transmembrane region" description="Helical" evidence="7">
    <location>
        <begin position="494"/>
        <end position="518"/>
    </location>
</feature>
<feature type="transmembrane region" description="Helical" evidence="7">
    <location>
        <begin position="766"/>
        <end position="790"/>
    </location>
</feature>
<feature type="domain" description="ABC3 transporter permease C-terminal" evidence="8">
    <location>
        <begin position="359"/>
        <end position="474"/>
    </location>
</feature>
<dbReference type="Pfam" id="PF02687">
    <property type="entry name" value="FtsX"/>
    <property type="match status" value="2"/>
</dbReference>
<proteinExistence type="inferred from homology"/>
<comment type="similarity">
    <text evidence="6">Belongs to the ABC-4 integral membrane protein family.</text>
</comment>
<organism evidence="10 11">
    <name type="scientific">Acidobacterium capsulatum (strain ATCC 51196 / DSM 11244 / BCRC 80197 / JCM 7670 / NBRC 15755 / NCIMB 13165 / 161)</name>
    <dbReference type="NCBI Taxonomy" id="240015"/>
    <lineage>
        <taxon>Bacteria</taxon>
        <taxon>Pseudomonadati</taxon>
        <taxon>Acidobacteriota</taxon>
        <taxon>Terriglobia</taxon>
        <taxon>Terriglobales</taxon>
        <taxon>Acidobacteriaceae</taxon>
        <taxon>Acidobacterium</taxon>
    </lineage>
</organism>